<dbReference type="InterPro" id="IPR039523">
    <property type="entry name" value="RimK-rel_E_lig_ATP-grasp"/>
</dbReference>
<dbReference type="EMBL" id="JAVKGR010000003">
    <property type="protein sequence ID" value="MDR8018910.1"/>
    <property type="molecule type" value="Genomic_DNA"/>
</dbReference>
<keyword evidence="3" id="KW-1185">Reference proteome</keyword>
<dbReference type="Proteomes" id="UP001251870">
    <property type="component" value="Unassembled WGS sequence"/>
</dbReference>
<reference evidence="2 3" key="1">
    <citation type="submission" date="2023-09" db="EMBL/GenBank/DDBJ databases">
        <title>Description of three actinobacteria isolated from air of manufacturing shop in a pharmaceutical factory.</title>
        <authorList>
            <person name="Zhang D.-F."/>
        </authorList>
    </citation>
    <scope>NUCLEOTIDE SEQUENCE [LARGE SCALE GENOMIC DNA]</scope>
    <source>
        <strain evidence="2 3">LY-0111</strain>
    </source>
</reference>
<dbReference type="Pfam" id="PF14397">
    <property type="entry name" value="ATPgrasp_ST"/>
    <property type="match status" value="1"/>
</dbReference>
<dbReference type="Gene3D" id="3.30.470.20">
    <property type="entry name" value="ATP-grasp fold, B domain"/>
    <property type="match status" value="1"/>
</dbReference>
<accession>A0ABU2DRG2</accession>
<organism evidence="2 3">
    <name type="scientific">Nesterenkonia aerolata</name>
    <dbReference type="NCBI Taxonomy" id="3074079"/>
    <lineage>
        <taxon>Bacteria</taxon>
        <taxon>Bacillati</taxon>
        <taxon>Actinomycetota</taxon>
        <taxon>Actinomycetes</taxon>
        <taxon>Micrococcales</taxon>
        <taxon>Micrococcaceae</taxon>
        <taxon>Nesterenkonia</taxon>
    </lineage>
</organism>
<dbReference type="RefSeq" id="WP_310547895.1">
    <property type="nucleotide sequence ID" value="NZ_JAVKGR010000003.1"/>
</dbReference>
<name>A0ABU2DRG2_9MICC</name>
<gene>
    <name evidence="2" type="ORF">RIL96_04955</name>
</gene>
<evidence type="ECO:0000259" key="1">
    <source>
        <dbReference type="Pfam" id="PF14397"/>
    </source>
</evidence>
<dbReference type="SUPFAM" id="SSF56059">
    <property type="entry name" value="Glutathione synthetase ATP-binding domain-like"/>
    <property type="match status" value="1"/>
</dbReference>
<evidence type="ECO:0000313" key="3">
    <source>
        <dbReference type="Proteomes" id="UP001251870"/>
    </source>
</evidence>
<proteinExistence type="predicted"/>
<evidence type="ECO:0000313" key="2">
    <source>
        <dbReference type="EMBL" id="MDR8018910.1"/>
    </source>
</evidence>
<protein>
    <submittedName>
        <fullName evidence="2">Sugar-transfer associated ATP-grasp domain-containing protein</fullName>
    </submittedName>
</protein>
<feature type="domain" description="Alpha-L-glutamate ligase-related protein ATP-grasp" evidence="1">
    <location>
        <begin position="110"/>
        <end position="370"/>
    </location>
</feature>
<comment type="caution">
    <text evidence="2">The sequence shown here is derived from an EMBL/GenBank/DDBJ whole genome shotgun (WGS) entry which is preliminary data.</text>
</comment>
<sequence length="396" mass="45823">MSTAAQKSAPMSLSRRLVRKARQLARRARQDPRLLRQDYRLAKRYAEDYRKFLRKEFRWETSWDQRRPTWWRRGFLSRSVTLYDLEHNDPRDYISDVQRYTRTKYMVHPDLQEILDNKFSFFLLMNQLGLDSDTVSLLGLYSRGAVHVFPHDDRVPLQEFLDARVEVGSRIFIKPVQGAEGRWVRAIRRTPEGYVMNGEPTEVSEIRAWIERLKRPMLFEAAVAQAPEQAALNPQSTNTIRILTMPDLSRGKEPFILTAVQRIGTAQSNHVDNWTQGGLSAEIDVETGTLSRAAQLPEDRTPVWFTHHPDSGARIKGAQVPHWKATKAMILDAAKRLSFMEYVGWDIIISPNGPVILEANINSGMNVLQVHRPLLADPRAREYFLRRGVVRARDLR</sequence>